<dbReference type="CDD" id="cd03786">
    <property type="entry name" value="GTB_UDP-GlcNAc_2-Epimerase"/>
    <property type="match status" value="1"/>
</dbReference>
<gene>
    <name evidence="3" type="ORF">SAMN05216323_104710</name>
</gene>
<dbReference type="SUPFAM" id="SSF53756">
    <property type="entry name" value="UDP-Glycosyltransferase/glycogen phosphorylase"/>
    <property type="match status" value="1"/>
</dbReference>
<dbReference type="Pfam" id="PF02350">
    <property type="entry name" value="Epimerase_2"/>
    <property type="match status" value="1"/>
</dbReference>
<dbReference type="PANTHER" id="PTHR43174:SF1">
    <property type="entry name" value="UDP-N-ACETYLGLUCOSAMINE 2-EPIMERASE"/>
    <property type="match status" value="1"/>
</dbReference>
<evidence type="ECO:0000313" key="4">
    <source>
        <dbReference type="Proteomes" id="UP000199452"/>
    </source>
</evidence>
<keyword evidence="4" id="KW-1185">Reference proteome</keyword>
<dbReference type="RefSeq" id="WP_092439337.1">
    <property type="nucleotide sequence ID" value="NZ_FMYP01000047.1"/>
</dbReference>
<dbReference type="Gene3D" id="3.40.50.2000">
    <property type="entry name" value="Glycogen Phosphorylase B"/>
    <property type="match status" value="2"/>
</dbReference>
<dbReference type="InterPro" id="IPR029767">
    <property type="entry name" value="WecB-like"/>
</dbReference>
<keyword evidence="1" id="KW-0413">Isomerase</keyword>
<proteinExistence type="inferred from homology"/>
<protein>
    <submittedName>
        <fullName evidence="3">UDP-GlcNAc3NAcA epimerase</fullName>
    </submittedName>
</protein>
<dbReference type="PANTHER" id="PTHR43174">
    <property type="entry name" value="UDP-N-ACETYLGLUCOSAMINE 2-EPIMERASE"/>
    <property type="match status" value="1"/>
</dbReference>
<dbReference type="AlphaFoldDB" id="A0A1G6NZB5"/>
<dbReference type="STRING" id="1640674.SAMN05216323_104710"/>
<dbReference type="EMBL" id="FMYP01000047">
    <property type="protein sequence ID" value="SDC73129.1"/>
    <property type="molecule type" value="Genomic_DNA"/>
</dbReference>
<organism evidence="3 4">
    <name type="scientific">Williamwhitmania taraxaci</name>
    <dbReference type="NCBI Taxonomy" id="1640674"/>
    <lineage>
        <taxon>Bacteria</taxon>
        <taxon>Pseudomonadati</taxon>
        <taxon>Bacteroidota</taxon>
        <taxon>Bacteroidia</taxon>
        <taxon>Bacteroidales</taxon>
        <taxon>Williamwhitmaniaceae</taxon>
        <taxon>Williamwhitmania</taxon>
    </lineage>
</organism>
<sequence>MNKILTVVGARPQFIKAAAVGRKLREFGLEEVLVHTGQHFDKNMSEVFFNEMEIPKPNYNLDIHSLTHGAMTGRMMEHLETVMLKERPDGVMVFGDTNSTLAGALAARKLHIPVIHVEAGLRSFNMDMPEEINRILTDRISNLLFCPTDAAIENLQKEGYANFGNTIIKNGDVMQDAAIYYAQKAAEKSTIISELELAGKPFVLATVHRQENTDNPVLLRSIFNALNKINKETPVVAPLHPRTLGISKKEGIVAEFKVIEPVGYFDMVELLKACSLVMTDSGGVQKEAFFFHKNCVTLREQTEWVELVEGGYNMLSGSHDETIIAAYQVMMTRKNDFSKNLYGAGKASEVVAKALLNWSR</sequence>
<dbReference type="NCBIfam" id="TIGR00236">
    <property type="entry name" value="wecB"/>
    <property type="match status" value="1"/>
</dbReference>
<dbReference type="Proteomes" id="UP000199452">
    <property type="component" value="Unassembled WGS sequence"/>
</dbReference>
<feature type="domain" description="UDP-N-acetylglucosamine 2-epimerase" evidence="2">
    <location>
        <begin position="28"/>
        <end position="355"/>
    </location>
</feature>
<dbReference type="InterPro" id="IPR003331">
    <property type="entry name" value="UDP_GlcNAc_Epimerase_2_dom"/>
</dbReference>
<evidence type="ECO:0000256" key="1">
    <source>
        <dbReference type="RuleBase" id="RU003513"/>
    </source>
</evidence>
<evidence type="ECO:0000259" key="2">
    <source>
        <dbReference type="Pfam" id="PF02350"/>
    </source>
</evidence>
<accession>A0A1G6NZB5</accession>
<dbReference type="OrthoDB" id="9803238at2"/>
<name>A0A1G6NZB5_9BACT</name>
<reference evidence="3 4" key="1">
    <citation type="submission" date="2016-09" db="EMBL/GenBank/DDBJ databases">
        <authorList>
            <person name="Capua I."/>
            <person name="De Benedictis P."/>
            <person name="Joannis T."/>
            <person name="Lombin L.H."/>
            <person name="Cattoli G."/>
        </authorList>
    </citation>
    <scope>NUCLEOTIDE SEQUENCE [LARGE SCALE GENOMIC DNA]</scope>
    <source>
        <strain evidence="3 4">A7P-90m</strain>
    </source>
</reference>
<evidence type="ECO:0000313" key="3">
    <source>
        <dbReference type="EMBL" id="SDC73129.1"/>
    </source>
</evidence>
<comment type="similarity">
    <text evidence="1">Belongs to the UDP-N-acetylglucosamine 2-epimerase family.</text>
</comment>
<dbReference type="GO" id="GO:0016853">
    <property type="term" value="F:isomerase activity"/>
    <property type="evidence" value="ECO:0007669"/>
    <property type="project" value="UniProtKB-KW"/>
</dbReference>